<keyword evidence="1" id="KW-0812">Transmembrane</keyword>
<gene>
    <name evidence="2" type="ORF">G7K_6674-t1</name>
</gene>
<dbReference type="PANTHER" id="PTHR36205:SF2">
    <property type="entry name" value="MAJOR FACILITATOR SUPERFAMILY TRANSPORTER"/>
    <property type="match status" value="1"/>
</dbReference>
<evidence type="ECO:0000313" key="2">
    <source>
        <dbReference type="EMBL" id="GAO52601.1"/>
    </source>
</evidence>
<dbReference type="PANTHER" id="PTHR36205">
    <property type="entry name" value="CHROMOSOME 19, WHOLE GENOME SHOTGUN SEQUENCE"/>
    <property type="match status" value="1"/>
</dbReference>
<evidence type="ECO:0000313" key="3">
    <source>
        <dbReference type="Proteomes" id="UP000033140"/>
    </source>
</evidence>
<keyword evidence="3" id="KW-1185">Reference proteome</keyword>
<organism evidence="2 3">
    <name type="scientific">Saitoella complicata (strain BCRC 22490 / CBS 7301 / JCM 7358 / NBRC 10748 / NRRL Y-17804)</name>
    <dbReference type="NCBI Taxonomy" id="698492"/>
    <lineage>
        <taxon>Eukaryota</taxon>
        <taxon>Fungi</taxon>
        <taxon>Dikarya</taxon>
        <taxon>Ascomycota</taxon>
        <taxon>Taphrinomycotina</taxon>
        <taxon>Taphrinomycotina incertae sedis</taxon>
        <taxon>Saitoella</taxon>
    </lineage>
</organism>
<dbReference type="Proteomes" id="UP000033140">
    <property type="component" value="Unassembled WGS sequence"/>
</dbReference>
<accession>A0A0E9NSG1</accession>
<keyword evidence="1" id="KW-0472">Membrane</keyword>
<dbReference type="InterPro" id="IPR021822">
    <property type="entry name" value="DUF3405"/>
</dbReference>
<reference evidence="2 3" key="3">
    <citation type="journal article" date="2015" name="Genome Announc.">
        <title>Draft Genome Sequence of the Archiascomycetous Yeast Saitoella complicata.</title>
        <authorList>
            <person name="Yamauchi K."/>
            <person name="Kondo S."/>
            <person name="Hamamoto M."/>
            <person name="Takahashi Y."/>
            <person name="Ogura Y."/>
            <person name="Hayashi T."/>
            <person name="Nishida H."/>
        </authorList>
    </citation>
    <scope>NUCLEOTIDE SEQUENCE [LARGE SCALE GENOMIC DNA]</scope>
    <source>
        <strain evidence="2 3">NRRL Y-17804</strain>
    </source>
</reference>
<sequence>MVVFRIKLRQAIQDVFREKDAQRYTPLPLGIRRTPRRSLRWSIACLGGFLTAFILVTHTYRLHHLGAHVAPPAFWLDKYVMFNNFPPNTIHPAIEVSSLNPYESTITRCPGPHGTVFPNLKYIVNPTEHPPHLIGSSKLTNLSDACMTRNQRYAPYEAIEFPSSDDNETQPSPDRLHLNWRKSLDKCFDTRADGRPRTAIVLRSYDGYTYHHDDILNLRALIIELGLNTGGQFDIFILHQVKDGAAIFADDEIWTNKARDAVPAEFEGFVELWSEIQMRALYPGLDVVDDWHRAGHINGVHRGNLAPLQWFATRHPEYDFFYNWEMDVRYIGNYYELLNKAEVFARGQPRGEMTWNNSQHWIIEGTQNWSPPSTTPSIGIGEEADLIAFDPIFDPINSGWYFEDDIVNYPSARSTPRRASIITNARLSRPLLLALHAENSLGRHIHCEAFPASIAYARHLKAVYVPHPVFYEHDVDRRELDTKVNDQRFFGHEWDMNPSTYYYRAGFAKTVYRGWHEHAETCRRAVLLHPIKDVTDDGRW</sequence>
<evidence type="ECO:0000256" key="1">
    <source>
        <dbReference type="SAM" id="Phobius"/>
    </source>
</evidence>
<dbReference type="STRING" id="698492.A0A0E9NSG1"/>
<reference evidence="2 3" key="1">
    <citation type="journal article" date="2011" name="J. Gen. Appl. Microbiol.">
        <title>Draft genome sequencing of the enigmatic yeast Saitoella complicata.</title>
        <authorList>
            <person name="Nishida H."/>
            <person name="Hamamoto M."/>
            <person name="Sugiyama J."/>
        </authorList>
    </citation>
    <scope>NUCLEOTIDE SEQUENCE [LARGE SCALE GENOMIC DNA]</scope>
    <source>
        <strain evidence="2 3">NRRL Y-17804</strain>
    </source>
</reference>
<reference evidence="2 3" key="2">
    <citation type="journal article" date="2014" name="J. Gen. Appl. Microbiol.">
        <title>The early diverging ascomycetous budding yeast Saitoella complicata has three histone deacetylases belonging to the Clr6, Hos2, and Rpd3 lineages.</title>
        <authorList>
            <person name="Nishida H."/>
            <person name="Matsumoto T."/>
            <person name="Kondo S."/>
            <person name="Hamamoto M."/>
            <person name="Yoshikawa H."/>
        </authorList>
    </citation>
    <scope>NUCLEOTIDE SEQUENCE [LARGE SCALE GENOMIC DNA]</scope>
    <source>
        <strain evidence="2 3">NRRL Y-17804</strain>
    </source>
</reference>
<dbReference type="AlphaFoldDB" id="A0A0E9NSG1"/>
<protein>
    <submittedName>
        <fullName evidence="2">Uncharacterized protein</fullName>
    </submittedName>
</protein>
<comment type="caution">
    <text evidence="2">The sequence shown here is derived from an EMBL/GenBank/DDBJ whole genome shotgun (WGS) entry which is preliminary data.</text>
</comment>
<name>A0A0E9NSG1_SAICN</name>
<feature type="transmembrane region" description="Helical" evidence="1">
    <location>
        <begin position="41"/>
        <end position="60"/>
    </location>
</feature>
<proteinExistence type="predicted"/>
<dbReference type="EMBL" id="BACD03000076">
    <property type="protein sequence ID" value="GAO52601.1"/>
    <property type="molecule type" value="Genomic_DNA"/>
</dbReference>
<dbReference type="Pfam" id="PF11885">
    <property type="entry name" value="DUF3405"/>
    <property type="match status" value="2"/>
</dbReference>
<keyword evidence="1" id="KW-1133">Transmembrane helix</keyword>